<evidence type="ECO:0000313" key="3">
    <source>
        <dbReference type="Proteomes" id="UP000509704"/>
    </source>
</evidence>
<protein>
    <recommendedName>
        <fullName evidence="4">DUF1748-domain-containing protein</fullName>
    </recommendedName>
</protein>
<dbReference type="GeneID" id="59238505"/>
<keyword evidence="1" id="KW-0732">Signal</keyword>
<dbReference type="KEGG" id="zmk:HG535_0H00280"/>
<sequence>MSVKSLLHWGFDLTLIAMVLAAFRQNTGYVFAYEHYGIGSHVYKLLSCGEWCYNTFCNYAINSRYFRKQLPRDKFKNPRIREVEELSRSDL</sequence>
<feature type="signal peptide" evidence="1">
    <location>
        <begin position="1"/>
        <end position="21"/>
    </location>
</feature>
<proteinExistence type="predicted"/>
<dbReference type="Proteomes" id="UP000509704">
    <property type="component" value="Chromosome 8"/>
</dbReference>
<keyword evidence="3" id="KW-1185">Reference proteome</keyword>
<evidence type="ECO:0000256" key="1">
    <source>
        <dbReference type="SAM" id="SignalP"/>
    </source>
</evidence>
<name>A0A7H9B870_ZYGMR</name>
<organism evidence="2 3">
    <name type="scientific">Zygotorulaspora mrakii</name>
    <name type="common">Zygosaccharomyces mrakii</name>
    <dbReference type="NCBI Taxonomy" id="42260"/>
    <lineage>
        <taxon>Eukaryota</taxon>
        <taxon>Fungi</taxon>
        <taxon>Dikarya</taxon>
        <taxon>Ascomycota</taxon>
        <taxon>Saccharomycotina</taxon>
        <taxon>Saccharomycetes</taxon>
        <taxon>Saccharomycetales</taxon>
        <taxon>Saccharomycetaceae</taxon>
        <taxon>Zygotorulaspora</taxon>
    </lineage>
</organism>
<dbReference type="Pfam" id="PF08520">
    <property type="entry name" value="Mitofissin"/>
    <property type="match status" value="1"/>
</dbReference>
<dbReference type="RefSeq" id="XP_037146428.1">
    <property type="nucleotide sequence ID" value="XM_037290533.1"/>
</dbReference>
<dbReference type="PANTHER" id="PTHR28075">
    <property type="entry name" value="CHROMOSOME 16, WHOLE GENOME SHOTGUN SEQUENCE"/>
    <property type="match status" value="1"/>
</dbReference>
<dbReference type="EMBL" id="CP058611">
    <property type="protein sequence ID" value="QLG74703.1"/>
    <property type="molecule type" value="Genomic_DNA"/>
</dbReference>
<gene>
    <name evidence="2" type="ORF">HG535_0H00280</name>
</gene>
<dbReference type="OrthoDB" id="16824at2759"/>
<evidence type="ECO:0000313" key="2">
    <source>
        <dbReference type="EMBL" id="QLG74703.1"/>
    </source>
</evidence>
<dbReference type="AlphaFoldDB" id="A0A7H9B870"/>
<evidence type="ECO:0008006" key="4">
    <source>
        <dbReference type="Google" id="ProtNLM"/>
    </source>
</evidence>
<feature type="chain" id="PRO_5028988026" description="DUF1748-domain-containing protein" evidence="1">
    <location>
        <begin position="22"/>
        <end position="91"/>
    </location>
</feature>
<accession>A0A7H9B870</accession>
<dbReference type="PANTHER" id="PTHR28075:SF1">
    <property type="entry name" value="DUF1748-DOMAIN-CONTAINING PROTEIN"/>
    <property type="match status" value="1"/>
</dbReference>
<dbReference type="GO" id="GO:0005737">
    <property type="term" value="C:cytoplasm"/>
    <property type="evidence" value="ECO:0007669"/>
    <property type="project" value="TreeGrafter"/>
</dbReference>
<dbReference type="InterPro" id="IPR013726">
    <property type="entry name" value="Mitofissin"/>
</dbReference>
<reference evidence="2 3" key="1">
    <citation type="submission" date="2020-07" db="EMBL/GenBank/DDBJ databases">
        <title>The yeast mating-type switching endonuclease HO is a domesticated member of an unorthodox homing genetic element family.</title>
        <authorList>
            <person name="Coughlan A.Y."/>
            <person name="Lombardi L."/>
            <person name="Braun-Galleani S."/>
            <person name="Martos A.R."/>
            <person name="Galeote V."/>
            <person name="Bigey F."/>
            <person name="Dequin S."/>
            <person name="Byrne K.P."/>
            <person name="Wolfe K.H."/>
        </authorList>
    </citation>
    <scope>NUCLEOTIDE SEQUENCE [LARGE SCALE GENOMIC DNA]</scope>
    <source>
        <strain evidence="2 3">NRRL Y-6702</strain>
    </source>
</reference>